<dbReference type="PANTHER" id="PTHR42703:SF1">
    <property type="entry name" value="NA(+)_H(+) ANTIPORTER SUBUNIT D1"/>
    <property type="match status" value="1"/>
</dbReference>
<evidence type="ECO:0000256" key="5">
    <source>
        <dbReference type="ARBA" id="ARBA00023136"/>
    </source>
</evidence>
<name>A0A2U1S6K9_9EURY</name>
<comment type="subcellular location">
    <subcellularLocation>
        <location evidence="1">Cell membrane</location>
        <topology evidence="1">Multi-pass membrane protein</topology>
    </subcellularLocation>
</comment>
<feature type="transmembrane region" description="Helical" evidence="6">
    <location>
        <begin position="79"/>
        <end position="101"/>
    </location>
</feature>
<keyword evidence="2" id="KW-1003">Cell membrane</keyword>
<dbReference type="OrthoDB" id="371891at2157"/>
<dbReference type="RefSeq" id="WP_116669407.1">
    <property type="nucleotide sequence ID" value="NZ_MZGU01000004.1"/>
</dbReference>
<organism evidence="8 9">
    <name type="scientific">Methanobrevibacter woesei</name>
    <dbReference type="NCBI Taxonomy" id="190976"/>
    <lineage>
        <taxon>Archaea</taxon>
        <taxon>Methanobacteriati</taxon>
        <taxon>Methanobacteriota</taxon>
        <taxon>Methanomada group</taxon>
        <taxon>Methanobacteria</taxon>
        <taxon>Methanobacteriales</taxon>
        <taxon>Methanobacteriaceae</taxon>
        <taxon>Methanobrevibacter</taxon>
    </lineage>
</organism>
<evidence type="ECO:0000259" key="7">
    <source>
        <dbReference type="Pfam" id="PF00361"/>
    </source>
</evidence>
<dbReference type="EMBL" id="MZGU01000004">
    <property type="protein sequence ID" value="PWB85756.1"/>
    <property type="molecule type" value="Genomic_DNA"/>
</dbReference>
<evidence type="ECO:0000256" key="4">
    <source>
        <dbReference type="ARBA" id="ARBA00022989"/>
    </source>
</evidence>
<dbReference type="PANTHER" id="PTHR42703">
    <property type="entry name" value="NADH DEHYDROGENASE"/>
    <property type="match status" value="1"/>
</dbReference>
<evidence type="ECO:0000256" key="2">
    <source>
        <dbReference type="ARBA" id="ARBA00022475"/>
    </source>
</evidence>
<evidence type="ECO:0000256" key="3">
    <source>
        <dbReference type="ARBA" id="ARBA00022692"/>
    </source>
</evidence>
<keyword evidence="3 6" id="KW-0812">Transmembrane</keyword>
<feature type="transmembrane region" description="Helical" evidence="6">
    <location>
        <begin position="450"/>
        <end position="472"/>
    </location>
</feature>
<feature type="transmembrane region" description="Helical" evidence="6">
    <location>
        <begin position="108"/>
        <end position="127"/>
    </location>
</feature>
<gene>
    <name evidence="8" type="primary">mrpD</name>
    <name evidence="8" type="ORF">MBBWO_06020</name>
</gene>
<evidence type="ECO:0000256" key="1">
    <source>
        <dbReference type="ARBA" id="ARBA00004651"/>
    </source>
</evidence>
<sequence length="484" mass="52172">MNEFIPLMVIIPMLCALLVSTFSNFNRVVKIIALIVGIALPIIPLIANYGLHYFGGYSPIVDNVTGVLYHPAITYSFDILQQIFICALGLLTFITVFIFITKYKKASGPYLFLVFMGTASVTALLLTDDIFNMFVFFEILALAQVGIVAASSLENSYEMALKYMVLGSIGSPMMLLGIALILGVFGNLNITDIVTAIHTGAVSVASPVLLMACGLIFFGWLYASGLPPFHTIKSGIYSKTEPHTAALLQAFTVGSMVSIVLIMFRIFSPLPFFEMLLVVFSAIAMILGISLALTQTDFRRMIGFLAVGELGFIGLAIGLGTEFALSAGLFQAFNEMITTALLFIGFGVVAYATGESDTRKIGGLIGYYPKTAIIILIAGLSMAGVPPLAGFQSKLMLVQASLSCGFPELSLLAIIVSIATFVVFVRAFYKIFLSPKPNDLEIANTHIPRTVLFTMVILFIIIIVVGFVPGLITDGIFQYVGGLF</sequence>
<protein>
    <submittedName>
        <fullName evidence="8">Na(+)/H(+) antiporter subunit D</fullName>
    </submittedName>
</protein>
<feature type="transmembrane region" description="Helical" evidence="6">
    <location>
        <begin position="332"/>
        <end position="352"/>
    </location>
</feature>
<dbReference type="NCBIfam" id="NF004920">
    <property type="entry name" value="PRK06277.1"/>
    <property type="match status" value="1"/>
</dbReference>
<dbReference type="InterPro" id="IPR050586">
    <property type="entry name" value="CPA3_Na-H_Antiporter_D"/>
</dbReference>
<keyword evidence="5 6" id="KW-0472">Membrane</keyword>
<proteinExistence type="predicted"/>
<feature type="transmembrane region" description="Helical" evidence="6">
    <location>
        <begin position="372"/>
        <end position="389"/>
    </location>
</feature>
<feature type="transmembrane region" description="Helical" evidence="6">
    <location>
        <begin position="6"/>
        <end position="25"/>
    </location>
</feature>
<feature type="transmembrane region" description="Helical" evidence="6">
    <location>
        <begin position="163"/>
        <end position="185"/>
    </location>
</feature>
<keyword evidence="4 6" id="KW-1133">Transmembrane helix</keyword>
<evidence type="ECO:0000313" key="9">
    <source>
        <dbReference type="Proteomes" id="UP000245577"/>
    </source>
</evidence>
<evidence type="ECO:0000313" key="8">
    <source>
        <dbReference type="EMBL" id="PWB85756.1"/>
    </source>
</evidence>
<feature type="domain" description="NADH:quinone oxidoreductase/Mrp antiporter transmembrane" evidence="7">
    <location>
        <begin position="128"/>
        <end position="415"/>
    </location>
</feature>
<evidence type="ECO:0000256" key="6">
    <source>
        <dbReference type="SAM" id="Phobius"/>
    </source>
</evidence>
<dbReference type="InterPro" id="IPR001750">
    <property type="entry name" value="ND/Mrp_TM"/>
</dbReference>
<dbReference type="AlphaFoldDB" id="A0A2U1S6K9"/>
<feature type="transmembrane region" description="Helical" evidence="6">
    <location>
        <begin position="197"/>
        <end position="223"/>
    </location>
</feature>
<dbReference type="Proteomes" id="UP000245577">
    <property type="component" value="Unassembled WGS sequence"/>
</dbReference>
<feature type="transmembrane region" description="Helical" evidence="6">
    <location>
        <begin position="244"/>
        <end position="266"/>
    </location>
</feature>
<keyword evidence="9" id="KW-1185">Reference proteome</keyword>
<feature type="transmembrane region" description="Helical" evidence="6">
    <location>
        <begin position="133"/>
        <end position="151"/>
    </location>
</feature>
<feature type="transmembrane region" description="Helical" evidence="6">
    <location>
        <begin position="409"/>
        <end position="429"/>
    </location>
</feature>
<feature type="transmembrane region" description="Helical" evidence="6">
    <location>
        <begin position="301"/>
        <end position="320"/>
    </location>
</feature>
<reference evidence="8 9" key="1">
    <citation type="submission" date="2017-03" db="EMBL/GenBank/DDBJ databases">
        <title>Genome sequence of Methanobrevibacter wosei.</title>
        <authorList>
            <person name="Poehlein A."/>
            <person name="Seedorf H."/>
            <person name="Daniel R."/>
        </authorList>
    </citation>
    <scope>NUCLEOTIDE SEQUENCE [LARGE SCALE GENOMIC DNA]</scope>
    <source>
        <strain evidence="8 9">DSM 11979</strain>
    </source>
</reference>
<dbReference type="GO" id="GO:0005886">
    <property type="term" value="C:plasma membrane"/>
    <property type="evidence" value="ECO:0007669"/>
    <property type="project" value="UniProtKB-SubCell"/>
</dbReference>
<comment type="caution">
    <text evidence="8">The sequence shown here is derived from an EMBL/GenBank/DDBJ whole genome shotgun (WGS) entry which is preliminary data.</text>
</comment>
<accession>A0A2U1S6K9</accession>
<feature type="transmembrane region" description="Helical" evidence="6">
    <location>
        <begin position="32"/>
        <end position="51"/>
    </location>
</feature>
<dbReference type="Pfam" id="PF00361">
    <property type="entry name" value="Proton_antipo_M"/>
    <property type="match status" value="1"/>
</dbReference>
<feature type="transmembrane region" description="Helical" evidence="6">
    <location>
        <begin position="272"/>
        <end position="294"/>
    </location>
</feature>